<organism evidence="2 3">
    <name type="scientific">Phyllosticta citribraziliensis</name>
    <dbReference type="NCBI Taxonomy" id="989973"/>
    <lineage>
        <taxon>Eukaryota</taxon>
        <taxon>Fungi</taxon>
        <taxon>Dikarya</taxon>
        <taxon>Ascomycota</taxon>
        <taxon>Pezizomycotina</taxon>
        <taxon>Dothideomycetes</taxon>
        <taxon>Dothideomycetes incertae sedis</taxon>
        <taxon>Botryosphaeriales</taxon>
        <taxon>Phyllostictaceae</taxon>
        <taxon>Phyllosticta</taxon>
    </lineage>
</organism>
<feature type="compositionally biased region" description="Pro residues" evidence="1">
    <location>
        <begin position="124"/>
        <end position="135"/>
    </location>
</feature>
<dbReference type="RefSeq" id="XP_066651014.1">
    <property type="nucleotide sequence ID" value="XM_066794016.1"/>
</dbReference>
<feature type="region of interest" description="Disordered" evidence="1">
    <location>
        <begin position="51"/>
        <end position="87"/>
    </location>
</feature>
<name>A0ABR1L963_9PEZI</name>
<comment type="caution">
    <text evidence="2">The sequence shown here is derived from an EMBL/GenBank/DDBJ whole genome shotgun (WGS) entry which is preliminary data.</text>
</comment>
<keyword evidence="3" id="KW-1185">Reference proteome</keyword>
<reference evidence="2 3" key="1">
    <citation type="submission" date="2024-04" db="EMBL/GenBank/DDBJ databases">
        <title>Phyllosticta paracitricarpa is synonymous to the EU quarantine fungus P. citricarpa based on phylogenomic analyses.</title>
        <authorList>
            <consortium name="Lawrence Berkeley National Laboratory"/>
            <person name="Van ingen-buijs V.A."/>
            <person name="Van westerhoven A.C."/>
            <person name="Haridas S."/>
            <person name="Skiadas P."/>
            <person name="Martin F."/>
            <person name="Groenewald J.Z."/>
            <person name="Crous P.W."/>
            <person name="Seidl M.F."/>
        </authorList>
    </citation>
    <scope>NUCLEOTIDE SEQUENCE [LARGE SCALE GENOMIC DNA]</scope>
    <source>
        <strain evidence="2 3">CPC 17464</strain>
    </source>
</reference>
<dbReference type="Proteomes" id="UP001360953">
    <property type="component" value="Unassembled WGS sequence"/>
</dbReference>
<evidence type="ECO:0000256" key="1">
    <source>
        <dbReference type="SAM" id="MobiDB-lite"/>
    </source>
</evidence>
<protein>
    <submittedName>
        <fullName evidence="2">Uncharacterized protein</fullName>
    </submittedName>
</protein>
<feature type="compositionally biased region" description="Basic residues" evidence="1">
    <location>
        <begin position="54"/>
        <end position="64"/>
    </location>
</feature>
<feature type="region of interest" description="Disordered" evidence="1">
    <location>
        <begin position="117"/>
        <end position="136"/>
    </location>
</feature>
<gene>
    <name evidence="2" type="ORF">J3D65DRAFT_143251</name>
</gene>
<accession>A0ABR1L963</accession>
<dbReference type="EMBL" id="JBBPEH010000013">
    <property type="protein sequence ID" value="KAK7530941.1"/>
    <property type="molecule type" value="Genomic_DNA"/>
</dbReference>
<proteinExistence type="predicted"/>
<evidence type="ECO:0000313" key="3">
    <source>
        <dbReference type="Proteomes" id="UP001360953"/>
    </source>
</evidence>
<sequence length="236" mass="25407">MSLDAPMTKPGVSSFGRRMPLNAAEYPYAGPGRGVQIDTQRVFLAVSCLPSTHSNRHHPPHNARTRQDPNTTAQNRHRRPHTVSAEERLLSNSAHGVVDPHGNLASHPAALPCLRSGRTAVSDAPPPTGTPPPHGIPHCTHSIPALAPSVTNLLAWLACVAFWCERHQSISRGICFPAPADGSPAGRFGALALCAINDSRRGGWDLRADYQLREMSSALPLAPTSRVRDGLDMWLD</sequence>
<evidence type="ECO:0000313" key="2">
    <source>
        <dbReference type="EMBL" id="KAK7530941.1"/>
    </source>
</evidence>
<dbReference type="GeneID" id="92026922"/>